<dbReference type="AlphaFoldDB" id="M4B1R3"/>
<evidence type="ECO:0000259" key="3">
    <source>
        <dbReference type="PROSITE" id="PS50102"/>
    </source>
</evidence>
<dbReference type="VEuPathDB" id="FungiDB:HpaG800210"/>
<accession>M4B1R3</accession>
<dbReference type="SUPFAM" id="SSF54928">
    <property type="entry name" value="RNA-binding domain, RBD"/>
    <property type="match status" value="1"/>
</dbReference>
<dbReference type="InterPro" id="IPR035979">
    <property type="entry name" value="RBD_domain_sf"/>
</dbReference>
<reference evidence="5" key="1">
    <citation type="journal article" date="2010" name="Science">
        <title>Signatures of adaptation to obligate biotrophy in the Hyaloperonospora arabidopsidis genome.</title>
        <authorList>
            <person name="Baxter L."/>
            <person name="Tripathy S."/>
            <person name="Ishaque N."/>
            <person name="Boot N."/>
            <person name="Cabral A."/>
            <person name="Kemen E."/>
            <person name="Thines M."/>
            <person name="Ah-Fong A."/>
            <person name="Anderson R."/>
            <person name="Badejoko W."/>
            <person name="Bittner-Eddy P."/>
            <person name="Boore J.L."/>
            <person name="Chibucos M.C."/>
            <person name="Coates M."/>
            <person name="Dehal P."/>
            <person name="Delehaunty K."/>
            <person name="Dong S."/>
            <person name="Downton P."/>
            <person name="Dumas B."/>
            <person name="Fabro G."/>
            <person name="Fronick C."/>
            <person name="Fuerstenberg S.I."/>
            <person name="Fulton L."/>
            <person name="Gaulin E."/>
            <person name="Govers F."/>
            <person name="Hughes L."/>
            <person name="Humphray S."/>
            <person name="Jiang R.H."/>
            <person name="Judelson H."/>
            <person name="Kamoun S."/>
            <person name="Kyung K."/>
            <person name="Meijer H."/>
            <person name="Minx P."/>
            <person name="Morris P."/>
            <person name="Nelson J."/>
            <person name="Phuntumart V."/>
            <person name="Qutob D."/>
            <person name="Rehmany A."/>
            <person name="Rougon-Cardoso A."/>
            <person name="Ryden P."/>
            <person name="Torto-Alalibo T."/>
            <person name="Studholme D."/>
            <person name="Wang Y."/>
            <person name="Win J."/>
            <person name="Wood J."/>
            <person name="Clifton S.W."/>
            <person name="Rogers J."/>
            <person name="Van den Ackerveken G."/>
            <person name="Jones J.D."/>
            <person name="McDowell J.M."/>
            <person name="Beynon J."/>
            <person name="Tyler B.M."/>
        </authorList>
    </citation>
    <scope>NUCLEOTIDE SEQUENCE [LARGE SCALE GENOMIC DNA]</scope>
    <source>
        <strain evidence="5">Emoy2</strain>
    </source>
</reference>
<dbReference type="Gene3D" id="3.30.70.330">
    <property type="match status" value="1"/>
</dbReference>
<evidence type="ECO:0000256" key="2">
    <source>
        <dbReference type="SAM" id="MobiDB-lite"/>
    </source>
</evidence>
<dbReference type="PROSITE" id="PS50102">
    <property type="entry name" value="RRM"/>
    <property type="match status" value="1"/>
</dbReference>
<evidence type="ECO:0000313" key="4">
    <source>
        <dbReference type="EnsemblProtists" id="HpaP800210"/>
    </source>
</evidence>
<sequence length="316" mass="33469">MSEKNSPSPPRSRSASQAKGSDHEMTSPARGDAAGETQAFKDQEMPDTEAGAGAATSDTTAGATLEDGGGDREDKTVENPGNNLYVANLATRVGQADLQELFDKYGRVCKCEVIVDPVTRESRGFGFVTFEDVRDAEDAVKELNKCVGTGFWLESNGMCEAHGVFVCLFVGNDDSQEILDRNLLAQSTVDAIATVGTVVETEDGGVVAETEADSRVAMTTGTADVMMTEGVAAMMTAIAVEGTTAATRATIDVAGRLGVLPPLLAGGHRCILLQVLWIGPEEKMLSFDSSFNNDTRPFLLSAQLVLIHLNKSKLVQ</sequence>
<keyword evidence="5" id="KW-1185">Reference proteome</keyword>
<organism evidence="4 5">
    <name type="scientific">Hyaloperonospora arabidopsidis (strain Emoy2)</name>
    <name type="common">Downy mildew agent</name>
    <name type="synonym">Peronospora arabidopsidis</name>
    <dbReference type="NCBI Taxonomy" id="559515"/>
    <lineage>
        <taxon>Eukaryota</taxon>
        <taxon>Sar</taxon>
        <taxon>Stramenopiles</taxon>
        <taxon>Oomycota</taxon>
        <taxon>Peronosporomycetes</taxon>
        <taxon>Peronosporales</taxon>
        <taxon>Peronosporaceae</taxon>
        <taxon>Hyaloperonospora</taxon>
    </lineage>
</organism>
<keyword evidence="1" id="KW-0694">RNA-binding</keyword>
<dbReference type="InParanoid" id="M4B1R3"/>
<dbReference type="CDD" id="cd00590">
    <property type="entry name" value="RRM_SF"/>
    <property type="match status" value="1"/>
</dbReference>
<reference evidence="4" key="2">
    <citation type="submission" date="2015-06" db="UniProtKB">
        <authorList>
            <consortium name="EnsemblProtists"/>
        </authorList>
    </citation>
    <scope>IDENTIFICATION</scope>
    <source>
        <strain evidence="4">Emoy2</strain>
    </source>
</reference>
<protein>
    <recommendedName>
        <fullName evidence="3">RRM domain-containing protein</fullName>
    </recommendedName>
</protein>
<feature type="domain" description="RRM" evidence="3">
    <location>
        <begin position="82"/>
        <end position="144"/>
    </location>
</feature>
<dbReference type="Pfam" id="PF00076">
    <property type="entry name" value="RRM_1"/>
    <property type="match status" value="1"/>
</dbReference>
<proteinExistence type="predicted"/>
<dbReference type="InterPro" id="IPR000504">
    <property type="entry name" value="RRM_dom"/>
</dbReference>
<dbReference type="InterPro" id="IPR050441">
    <property type="entry name" value="RBM"/>
</dbReference>
<dbReference type="eggNOG" id="ENOG502S6ZC">
    <property type="taxonomic scope" value="Eukaryota"/>
</dbReference>
<evidence type="ECO:0000313" key="5">
    <source>
        <dbReference type="Proteomes" id="UP000011713"/>
    </source>
</evidence>
<dbReference type="EMBL" id="JH597776">
    <property type="status" value="NOT_ANNOTATED_CDS"/>
    <property type="molecule type" value="Genomic_DNA"/>
</dbReference>
<feature type="compositionally biased region" description="Low complexity" evidence="2">
    <location>
        <begin position="48"/>
        <end position="64"/>
    </location>
</feature>
<dbReference type="Proteomes" id="UP000011713">
    <property type="component" value="Unassembled WGS sequence"/>
</dbReference>
<dbReference type="GO" id="GO:0003723">
    <property type="term" value="F:RNA binding"/>
    <property type="evidence" value="ECO:0007669"/>
    <property type="project" value="UniProtKB-UniRule"/>
</dbReference>
<name>M4B1R3_HYAAE</name>
<dbReference type="InterPro" id="IPR012677">
    <property type="entry name" value="Nucleotide-bd_a/b_plait_sf"/>
</dbReference>
<dbReference type="SMART" id="SM00360">
    <property type="entry name" value="RRM"/>
    <property type="match status" value="1"/>
</dbReference>
<evidence type="ECO:0000256" key="1">
    <source>
        <dbReference type="PROSITE-ProRule" id="PRU00176"/>
    </source>
</evidence>
<dbReference type="HOGENOM" id="CLU_881244_0_0_1"/>
<feature type="region of interest" description="Disordered" evidence="2">
    <location>
        <begin position="1"/>
        <end position="80"/>
    </location>
</feature>
<dbReference type="PANTHER" id="PTHR48034">
    <property type="entry name" value="TRANSFORMER-2 SEX-DETERMINING PROTEIN-RELATED"/>
    <property type="match status" value="1"/>
</dbReference>
<dbReference type="EnsemblProtists" id="HpaT800210">
    <property type="protein sequence ID" value="HpaP800210"/>
    <property type="gene ID" value="HpaG800210"/>
</dbReference>
<dbReference type="STRING" id="559515.M4B1R3"/>